<keyword evidence="2" id="KW-1185">Reference proteome</keyword>
<dbReference type="RefSeq" id="WP_133442139.1">
    <property type="nucleotide sequence ID" value="NZ_CP034726.1"/>
</dbReference>
<proteinExistence type="predicted"/>
<sequence>MSFAPFYMPTKSTLRPYLYKKSVVIKELMRYKIVYFGGDGIAVNLGPTKLFRITLHHGKSRYYSLRNMHKIQISRKGIQNRLIVNNTAIFTWCTIGKNSYSYKKMNKLIRIVKRKLKINQINA</sequence>
<gene>
    <name evidence="1" type="ORF">ELX58_05425</name>
</gene>
<accession>A0A4P6ZMY5</accession>
<evidence type="ECO:0000313" key="1">
    <source>
        <dbReference type="EMBL" id="QBP18580.1"/>
    </source>
</evidence>
<reference evidence="2" key="1">
    <citation type="submission" date="2018-12" db="EMBL/GenBank/DDBJ databases">
        <title>A new species of lactobacillus.</title>
        <authorList>
            <person name="Jian Y."/>
            <person name="Xin L."/>
            <person name="Hong Z.J."/>
            <person name="Ming L.Z."/>
            <person name="Hong X.Z."/>
        </authorList>
    </citation>
    <scope>NUCLEOTIDE SEQUENCE [LARGE SCALE GENOMIC DNA]</scope>
    <source>
        <strain evidence="2">HSLZ-75</strain>
    </source>
</reference>
<name>A0A4P6ZMY5_9LACO</name>
<evidence type="ECO:0000313" key="2">
    <source>
        <dbReference type="Proteomes" id="UP000294321"/>
    </source>
</evidence>
<dbReference type="EMBL" id="CP034726">
    <property type="protein sequence ID" value="QBP18580.1"/>
    <property type="molecule type" value="Genomic_DNA"/>
</dbReference>
<dbReference type="KEGG" id="lji:ELX58_05425"/>
<dbReference type="AlphaFoldDB" id="A0A4P6ZMY5"/>
<dbReference type="Proteomes" id="UP000294321">
    <property type="component" value="Chromosome"/>
</dbReference>
<protein>
    <submittedName>
        <fullName evidence="1">Uncharacterized protein</fullName>
    </submittedName>
</protein>
<organism evidence="1 2">
    <name type="scientific">Acetilactobacillus jinshanensis</name>
    <dbReference type="NCBI Taxonomy" id="1720083"/>
    <lineage>
        <taxon>Bacteria</taxon>
        <taxon>Bacillati</taxon>
        <taxon>Bacillota</taxon>
        <taxon>Bacilli</taxon>
        <taxon>Lactobacillales</taxon>
        <taxon>Lactobacillaceae</taxon>
        <taxon>Acetilactobacillus</taxon>
    </lineage>
</organism>